<dbReference type="PANTHER" id="PTHR40446:SF2">
    <property type="entry name" value="N-ACETYLGLUCOSAMINE-1-PHOSPHODIESTER ALPHA-N-ACETYLGLUCOSAMINIDASE"/>
    <property type="match status" value="1"/>
</dbReference>
<dbReference type="AlphaFoldDB" id="A0A8C7FBT6"/>
<dbReference type="Proteomes" id="UP000694557">
    <property type="component" value="Unassembled WGS sequence"/>
</dbReference>
<organism evidence="3 4">
    <name type="scientific">Oncorhynchus kisutch</name>
    <name type="common">Coho salmon</name>
    <name type="synonym">Salmo kisutch</name>
    <dbReference type="NCBI Taxonomy" id="8019"/>
    <lineage>
        <taxon>Eukaryota</taxon>
        <taxon>Metazoa</taxon>
        <taxon>Chordata</taxon>
        <taxon>Craniata</taxon>
        <taxon>Vertebrata</taxon>
        <taxon>Euteleostomi</taxon>
        <taxon>Actinopterygii</taxon>
        <taxon>Neopterygii</taxon>
        <taxon>Teleostei</taxon>
        <taxon>Protacanthopterygii</taxon>
        <taxon>Salmoniformes</taxon>
        <taxon>Salmonidae</taxon>
        <taxon>Salmoninae</taxon>
        <taxon>Oncorhynchus</taxon>
    </lineage>
</organism>
<evidence type="ECO:0000259" key="2">
    <source>
        <dbReference type="Pfam" id="PF09992"/>
    </source>
</evidence>
<feature type="transmembrane region" description="Helical" evidence="1">
    <location>
        <begin position="260"/>
        <end position="280"/>
    </location>
</feature>
<dbReference type="GO" id="GO:0033299">
    <property type="term" value="P:secretion of lysosomal enzymes"/>
    <property type="evidence" value="ECO:0007669"/>
    <property type="project" value="TreeGrafter"/>
</dbReference>
<reference evidence="3" key="2">
    <citation type="submission" date="2025-09" db="UniProtKB">
        <authorList>
            <consortium name="Ensembl"/>
        </authorList>
    </citation>
    <scope>IDENTIFICATION</scope>
</reference>
<keyword evidence="1" id="KW-1133">Transmembrane helix</keyword>
<keyword evidence="1" id="KW-0472">Membrane</keyword>
<dbReference type="Pfam" id="PF09992">
    <property type="entry name" value="NAGPA"/>
    <property type="match status" value="1"/>
</dbReference>
<protein>
    <submittedName>
        <fullName evidence="3">N-acetylglucosamine-1-phosphodiester alpha-N-acetylglucosaminidase</fullName>
    </submittedName>
</protein>
<keyword evidence="1" id="KW-0812">Transmembrane</keyword>
<evidence type="ECO:0000313" key="3">
    <source>
        <dbReference type="Ensembl" id="ENSOKIP00005025751.1"/>
    </source>
</evidence>
<dbReference type="InterPro" id="IPR018711">
    <property type="entry name" value="NAGPA"/>
</dbReference>
<name>A0A8C7FBT6_ONCKI</name>
<feature type="domain" description="Phosphodiester glycosidase" evidence="2">
    <location>
        <begin position="90"/>
        <end position="151"/>
    </location>
</feature>
<dbReference type="GeneTree" id="ENSGT01030000234566"/>
<evidence type="ECO:0000313" key="4">
    <source>
        <dbReference type="Proteomes" id="UP000694557"/>
    </source>
</evidence>
<evidence type="ECO:0000256" key="1">
    <source>
        <dbReference type="SAM" id="Phobius"/>
    </source>
</evidence>
<proteinExistence type="predicted"/>
<keyword evidence="4" id="KW-1185">Reference proteome</keyword>
<sequence length="329" mass="34996">MGHRSHRSGPRPTEDGVCAGAGGCRVNQWEAVEETANAARCLYAQNGGFFCTRTGECLGNVVSDGVQVRDSRGEQNAQFGIRRDGTLFFGMTLWELAHFLKGQGVINAINLDGGGSSTYVANGSLTSYPSDHCVSDPMWCCPRRVSTILCVHHPVCPPSCVSASPSASLRTAAVTGCTSMGTANARRAGMGLAVTTWCANRPPAVPTVPTVSVHRMAVRVMLDGEGRTAAKLAIVLLIRCLQHGERRRHTNPSLISEQRLLIVTGLLTFLLLASLVGHLIKMCRGSAAHHPVRVDNSYVSPTEINGGVCGSGVRGKGSQLNRGVFEMED</sequence>
<reference evidence="3" key="1">
    <citation type="submission" date="2025-08" db="UniProtKB">
        <authorList>
            <consortium name="Ensembl"/>
        </authorList>
    </citation>
    <scope>IDENTIFICATION</scope>
</reference>
<dbReference type="PANTHER" id="PTHR40446">
    <property type="entry name" value="N-ACETYLGLUCOSAMINE-1-PHOSPHODIESTER ALPHA-N-ACETYLGLUCOSAMINIDASE"/>
    <property type="match status" value="1"/>
</dbReference>
<accession>A0A8C7FBT6</accession>
<dbReference type="Ensembl" id="ENSOKIT00005027246.1">
    <property type="protein sequence ID" value="ENSOKIP00005025751.1"/>
    <property type="gene ID" value="ENSOKIG00005011150.1"/>
</dbReference>